<evidence type="ECO:0000256" key="2">
    <source>
        <dbReference type="ARBA" id="ARBA00011901"/>
    </source>
</evidence>
<dbReference type="AlphaFoldDB" id="S7Y6R2"/>
<reference evidence="5 6" key="1">
    <citation type="submission" date="2013-05" db="EMBL/GenBank/DDBJ databases">
        <title>Genome assembly of Acinetobacter junii MTCC 11364.</title>
        <authorList>
            <person name="Khatri I."/>
            <person name="Singh N.K."/>
            <person name="Subramanian S."/>
            <person name="Mayilraj S."/>
        </authorList>
    </citation>
    <scope>NUCLEOTIDE SEQUENCE [LARGE SCALE GENOMIC DNA]</scope>
    <source>
        <strain evidence="5 6">MTCC 11364</strain>
    </source>
</reference>
<accession>S7Y6R2</accession>
<dbReference type="InterPro" id="IPR002508">
    <property type="entry name" value="MurNAc-LAA_cat"/>
</dbReference>
<evidence type="ECO:0000313" key="6">
    <source>
        <dbReference type="Proteomes" id="UP000018420"/>
    </source>
</evidence>
<protein>
    <recommendedName>
        <fullName evidence="2">N-acetylmuramoyl-L-alanine amidase</fullName>
        <ecNumber evidence="2">3.5.1.28</ecNumber>
    </recommendedName>
</protein>
<evidence type="ECO:0000256" key="1">
    <source>
        <dbReference type="ARBA" id="ARBA00001561"/>
    </source>
</evidence>
<organism evidence="5 6">
    <name type="scientific">Acinetobacter junii CIP 107470 = MTCC 11364</name>
    <dbReference type="NCBI Taxonomy" id="1217666"/>
    <lineage>
        <taxon>Bacteria</taxon>
        <taxon>Pseudomonadati</taxon>
        <taxon>Pseudomonadota</taxon>
        <taxon>Gammaproteobacteria</taxon>
        <taxon>Moraxellales</taxon>
        <taxon>Moraxellaceae</taxon>
        <taxon>Acinetobacter</taxon>
    </lineage>
</organism>
<name>S7Y6R2_ACIJU</name>
<dbReference type="GO" id="GO:0030288">
    <property type="term" value="C:outer membrane-bounded periplasmic space"/>
    <property type="evidence" value="ECO:0007669"/>
    <property type="project" value="TreeGrafter"/>
</dbReference>
<dbReference type="PANTHER" id="PTHR30404">
    <property type="entry name" value="N-ACETYLMURAMOYL-L-ALANINE AMIDASE"/>
    <property type="match status" value="1"/>
</dbReference>
<keyword evidence="3" id="KW-0378">Hydrolase</keyword>
<dbReference type="Pfam" id="PF01520">
    <property type="entry name" value="Amidase_3"/>
    <property type="match status" value="1"/>
</dbReference>
<feature type="domain" description="MurNAc-LAA" evidence="4">
    <location>
        <begin position="72"/>
        <end position="210"/>
    </location>
</feature>
<dbReference type="SMART" id="SM00646">
    <property type="entry name" value="Ami_3"/>
    <property type="match status" value="1"/>
</dbReference>
<dbReference type="GO" id="GO:0009253">
    <property type="term" value="P:peptidoglycan catabolic process"/>
    <property type="evidence" value="ECO:0007669"/>
    <property type="project" value="InterPro"/>
</dbReference>
<dbReference type="EMBL" id="ASYZ01000033">
    <property type="protein sequence ID" value="EPR86849.1"/>
    <property type="molecule type" value="Genomic_DNA"/>
</dbReference>
<evidence type="ECO:0000313" key="5">
    <source>
        <dbReference type="EMBL" id="EPR86849.1"/>
    </source>
</evidence>
<evidence type="ECO:0000256" key="3">
    <source>
        <dbReference type="ARBA" id="ARBA00022801"/>
    </source>
</evidence>
<evidence type="ECO:0000259" key="4">
    <source>
        <dbReference type="SMART" id="SM00646"/>
    </source>
</evidence>
<dbReference type="Gene3D" id="3.40.630.40">
    <property type="entry name" value="Zn-dependent exopeptidases"/>
    <property type="match status" value="1"/>
</dbReference>
<dbReference type="GO" id="GO:0008745">
    <property type="term" value="F:N-acetylmuramoyl-L-alanine amidase activity"/>
    <property type="evidence" value="ECO:0007669"/>
    <property type="project" value="UniProtKB-EC"/>
</dbReference>
<comment type="catalytic activity">
    <reaction evidence="1">
        <text>Hydrolyzes the link between N-acetylmuramoyl residues and L-amino acid residues in certain cell-wall glycopeptides.</text>
        <dbReference type="EC" id="3.5.1.28"/>
    </reaction>
</comment>
<gene>
    <name evidence="5" type="ORF">L292_2083</name>
</gene>
<dbReference type="SUPFAM" id="SSF53187">
    <property type="entry name" value="Zn-dependent exopeptidases"/>
    <property type="match status" value="1"/>
</dbReference>
<sequence>MVSLIFLSNSCMANIIALDTGHTTKQTGATSATGINEYYYNLNMANTIHQLLYSAGVTVNRVPTNQPNIKLTERAKMFPKSNLFVSIHHDSIPNSLRKYQDQISGFSIFVSSKNPQYQHSLACASHVAANLRSIGEHPSNFHSMDIPGERKKLLDQNGVYQYDNLVVLKSSAAPALLIEIGVITNSYEANRLRNPQVIDRIAKTIAYSISTC</sequence>
<comment type="caution">
    <text evidence="5">The sequence shown here is derived from an EMBL/GenBank/DDBJ whole genome shotgun (WGS) entry which is preliminary data.</text>
</comment>
<dbReference type="InterPro" id="IPR050695">
    <property type="entry name" value="N-acetylmuramoyl_amidase_3"/>
</dbReference>
<dbReference type="PATRIC" id="fig|1330047.3.peg.705"/>
<dbReference type="PANTHER" id="PTHR30404:SF0">
    <property type="entry name" value="N-ACETYLMURAMOYL-L-ALANINE AMIDASE AMIC"/>
    <property type="match status" value="1"/>
</dbReference>
<dbReference type="Proteomes" id="UP000018420">
    <property type="component" value="Unassembled WGS sequence"/>
</dbReference>
<proteinExistence type="predicted"/>
<dbReference type="EC" id="3.5.1.28" evidence="2"/>
<dbReference type="CDD" id="cd02696">
    <property type="entry name" value="MurNAc-LAA"/>
    <property type="match status" value="1"/>
</dbReference>